<sequence>MRHPVRSLIVTTLAAVATLALSGGTARAAPTTYGHSLFCQATAFRDHEAIGFPAYCRSIAAALRSNGQFSAALANAHRVDATILFTALPDGRIVAALFVDGTGHMVIDRGLMNALQPVRYELESHHAQTFLLPIGLQVVDNTPVAVYRLRNR</sequence>
<dbReference type="Proteomes" id="UP001521209">
    <property type="component" value="Unassembled WGS sequence"/>
</dbReference>
<proteinExistence type="predicted"/>
<keyword evidence="3" id="KW-1185">Reference proteome</keyword>
<feature type="signal peptide" evidence="1">
    <location>
        <begin position="1"/>
        <end position="28"/>
    </location>
</feature>
<gene>
    <name evidence="2" type="ORF">L2A60_08320</name>
</gene>
<dbReference type="EMBL" id="JAKGBZ010000012">
    <property type="protein sequence ID" value="MCF3946685.1"/>
    <property type="molecule type" value="Genomic_DNA"/>
</dbReference>
<comment type="caution">
    <text evidence="2">The sequence shown here is derived from an EMBL/GenBank/DDBJ whole genome shotgun (WGS) entry which is preliminary data.</text>
</comment>
<evidence type="ECO:0000313" key="2">
    <source>
        <dbReference type="EMBL" id="MCF3946685.1"/>
    </source>
</evidence>
<feature type="chain" id="PRO_5046230581" evidence="1">
    <location>
        <begin position="29"/>
        <end position="152"/>
    </location>
</feature>
<organism evidence="2 3">
    <name type="scientific">Acidiphilium iwatense</name>
    <dbReference type="NCBI Taxonomy" id="768198"/>
    <lineage>
        <taxon>Bacteria</taxon>
        <taxon>Pseudomonadati</taxon>
        <taxon>Pseudomonadota</taxon>
        <taxon>Alphaproteobacteria</taxon>
        <taxon>Acetobacterales</taxon>
        <taxon>Acidocellaceae</taxon>
        <taxon>Acidiphilium</taxon>
    </lineage>
</organism>
<evidence type="ECO:0000256" key="1">
    <source>
        <dbReference type="SAM" id="SignalP"/>
    </source>
</evidence>
<reference evidence="2 3" key="1">
    <citation type="submission" date="2022-01" db="EMBL/GenBank/DDBJ databases">
        <authorList>
            <person name="Won M."/>
            <person name="Kim S.-J."/>
            <person name="Kwon S.-W."/>
        </authorList>
    </citation>
    <scope>NUCLEOTIDE SEQUENCE [LARGE SCALE GENOMIC DNA]</scope>
    <source>
        <strain evidence="2 3">KCTC 23505</strain>
    </source>
</reference>
<dbReference type="RefSeq" id="WP_235703919.1">
    <property type="nucleotide sequence ID" value="NZ_JAKGBZ010000012.1"/>
</dbReference>
<keyword evidence="1" id="KW-0732">Signal</keyword>
<protein>
    <submittedName>
        <fullName evidence="2">Uncharacterized protein</fullName>
    </submittedName>
</protein>
<evidence type="ECO:0000313" key="3">
    <source>
        <dbReference type="Proteomes" id="UP001521209"/>
    </source>
</evidence>
<name>A0ABS9DWW5_9PROT</name>
<accession>A0ABS9DWW5</accession>